<feature type="transmembrane region" description="Helical" evidence="2">
    <location>
        <begin position="34"/>
        <end position="52"/>
    </location>
</feature>
<feature type="transmembrane region" description="Helical" evidence="2">
    <location>
        <begin position="285"/>
        <end position="304"/>
    </location>
</feature>
<accession>A0A177VF88</accession>
<feature type="transmembrane region" description="Helical" evidence="2">
    <location>
        <begin position="109"/>
        <end position="134"/>
    </location>
</feature>
<reference evidence="4" key="1">
    <citation type="submission" date="2016-04" db="EMBL/GenBank/DDBJ databases">
        <authorList>
            <person name="Nguyen H.D."/>
            <person name="Kesanakurti P."/>
            <person name="Cullis J."/>
            <person name="Levesque C.A."/>
            <person name="Hambleton S."/>
        </authorList>
    </citation>
    <scope>NUCLEOTIDE SEQUENCE</scope>
    <source>
        <strain evidence="4">DAOMC 238032</strain>
    </source>
</reference>
<keyword evidence="2" id="KW-0812">Transmembrane</keyword>
<dbReference type="EMBL" id="CAJHJG010006184">
    <property type="protein sequence ID" value="CAD6955376.1"/>
    <property type="molecule type" value="Genomic_DNA"/>
</dbReference>
<reference evidence="3" key="3">
    <citation type="submission" date="2020-10" db="EMBL/GenBank/DDBJ databases">
        <authorList>
            <person name="Sedaghatjoo S."/>
        </authorList>
    </citation>
    <scope>NUCLEOTIDE SEQUENCE</scope>
    <source>
        <strain evidence="3">AZH3</strain>
    </source>
</reference>
<evidence type="ECO:0000313" key="3">
    <source>
        <dbReference type="EMBL" id="CAD6955376.1"/>
    </source>
</evidence>
<name>A0A177VF88_9BASI</name>
<dbReference type="AlphaFoldDB" id="A0A177VF88"/>
<feature type="region of interest" description="Disordered" evidence="1">
    <location>
        <begin position="417"/>
        <end position="464"/>
    </location>
</feature>
<evidence type="ECO:0000313" key="4">
    <source>
        <dbReference type="EMBL" id="KAE8264793.1"/>
    </source>
</evidence>
<organism evidence="4 5">
    <name type="scientific">Tilletia caries</name>
    <name type="common">wheat bunt fungus</name>
    <dbReference type="NCBI Taxonomy" id="13290"/>
    <lineage>
        <taxon>Eukaryota</taxon>
        <taxon>Fungi</taxon>
        <taxon>Dikarya</taxon>
        <taxon>Basidiomycota</taxon>
        <taxon>Ustilaginomycotina</taxon>
        <taxon>Exobasidiomycetes</taxon>
        <taxon>Tilletiales</taxon>
        <taxon>Tilletiaceae</taxon>
        <taxon>Tilletia</taxon>
    </lineage>
</organism>
<proteinExistence type="predicted"/>
<feature type="transmembrane region" description="Helical" evidence="2">
    <location>
        <begin position="229"/>
        <end position="254"/>
    </location>
</feature>
<keyword evidence="6" id="KW-1185">Reference proteome</keyword>
<feature type="transmembrane region" description="Helical" evidence="2">
    <location>
        <begin position="186"/>
        <end position="208"/>
    </location>
</feature>
<feature type="region of interest" description="Disordered" evidence="1">
    <location>
        <begin position="347"/>
        <end position="371"/>
    </location>
</feature>
<dbReference type="EMBL" id="LWDD02000045">
    <property type="protein sequence ID" value="KAE8264793.1"/>
    <property type="molecule type" value="Genomic_DNA"/>
</dbReference>
<evidence type="ECO:0000313" key="5">
    <source>
        <dbReference type="Proteomes" id="UP000077671"/>
    </source>
</evidence>
<reference evidence="4" key="2">
    <citation type="journal article" date="2019" name="IMA Fungus">
        <title>Genome sequencing and comparison of five Tilletia species to identify candidate genes for the detection of regulated species infecting wheat.</title>
        <authorList>
            <person name="Nguyen H.D.T."/>
            <person name="Sultana T."/>
            <person name="Kesanakurti P."/>
            <person name="Hambleton S."/>
        </authorList>
    </citation>
    <scope>NUCLEOTIDE SEQUENCE</scope>
    <source>
        <strain evidence="4">DAOMC 238032</strain>
    </source>
</reference>
<feature type="transmembrane region" description="Helical" evidence="2">
    <location>
        <begin position="58"/>
        <end position="78"/>
    </location>
</feature>
<protein>
    <submittedName>
        <fullName evidence="4">Uncharacterized protein</fullName>
    </submittedName>
</protein>
<gene>
    <name evidence="4" type="ORF">A4X03_0g703</name>
    <name evidence="3" type="ORF">JKIAZH3_G7312</name>
</gene>
<feature type="transmembrane region" description="Helical" evidence="2">
    <location>
        <begin position="146"/>
        <end position="166"/>
    </location>
</feature>
<dbReference type="Proteomes" id="UP000077671">
    <property type="component" value="Unassembled WGS sequence"/>
</dbReference>
<evidence type="ECO:0000313" key="6">
    <source>
        <dbReference type="Proteomes" id="UP000836402"/>
    </source>
</evidence>
<keyword evidence="2" id="KW-1133">Transmembrane helix</keyword>
<evidence type="ECO:0000256" key="2">
    <source>
        <dbReference type="SAM" id="Phobius"/>
    </source>
</evidence>
<feature type="compositionally biased region" description="Acidic residues" evidence="1">
    <location>
        <begin position="453"/>
        <end position="464"/>
    </location>
</feature>
<evidence type="ECO:0000256" key="1">
    <source>
        <dbReference type="SAM" id="MobiDB-lite"/>
    </source>
</evidence>
<feature type="compositionally biased region" description="Polar residues" evidence="1">
    <location>
        <begin position="439"/>
        <end position="452"/>
    </location>
</feature>
<sequence>MAANLTQEERTRQRVHYWTSGVAVKHDGALLDGAWMALLVMTAGFLILMSTYTSRRQAIFWLQLVGIAVSTVVLVAHFEMNRRFLVLNIAAFAAGLPAQAPGATLEWSLAFNLCSLISTWITDIVLPLKVLTFYPRMLWPSLVRRLAIVAVPIVLLVARAVLIGFQAQSTWAQYQTDVQVFNFCNFITPVDALFQAIGNGFCAVLIIYNTRRLMKNTGVTSGTEDRLRFLLQATLVSFAPAVVVQILLVIVGFLDTYMADRYYNDSILDRVIYQRWEDVYNDIGILNNVLTCVFAVIATTYAPIRIARRASSTRSPVPSQLRHSESPTPVQHRTLFSNLAQNMVISQFDDDSGDPNSSGGRRPTHLQLPEDALRRRSTAHTDEKELTFSPKGNFFLTTKTIGSIRRSWEEERLRMRERKRTLSSQGQSMLAPLTPPMPQTLQFWRQPSSGTDAENEDATVVEKQ</sequence>
<dbReference type="Proteomes" id="UP000836402">
    <property type="component" value="Unassembled WGS sequence"/>
</dbReference>
<comment type="caution">
    <text evidence="4">The sequence shown here is derived from an EMBL/GenBank/DDBJ whole genome shotgun (WGS) entry which is preliminary data.</text>
</comment>
<keyword evidence="2" id="KW-0472">Membrane</keyword>